<name>A0ABD1Y912_9MARC</name>
<gene>
    <name evidence="1" type="ORF">R1flu_003439</name>
</gene>
<dbReference type="AlphaFoldDB" id="A0ABD1Y912"/>
<accession>A0ABD1Y912</accession>
<protein>
    <submittedName>
        <fullName evidence="1">Uncharacterized protein</fullName>
    </submittedName>
</protein>
<evidence type="ECO:0000313" key="2">
    <source>
        <dbReference type="Proteomes" id="UP001605036"/>
    </source>
</evidence>
<reference evidence="1 2" key="1">
    <citation type="submission" date="2024-09" db="EMBL/GenBank/DDBJ databases">
        <title>Chromosome-scale assembly of Riccia fluitans.</title>
        <authorList>
            <person name="Paukszto L."/>
            <person name="Sawicki J."/>
            <person name="Karawczyk K."/>
            <person name="Piernik-Szablinska J."/>
            <person name="Szczecinska M."/>
            <person name="Mazdziarz M."/>
        </authorList>
    </citation>
    <scope>NUCLEOTIDE SEQUENCE [LARGE SCALE GENOMIC DNA]</scope>
    <source>
        <strain evidence="1">Rf_01</strain>
        <tissue evidence="1">Aerial parts of the thallus</tissue>
    </source>
</reference>
<dbReference type="EMBL" id="JBHFFA010000006">
    <property type="protein sequence ID" value="KAL2623234.1"/>
    <property type="molecule type" value="Genomic_DNA"/>
</dbReference>
<organism evidence="1 2">
    <name type="scientific">Riccia fluitans</name>
    <dbReference type="NCBI Taxonomy" id="41844"/>
    <lineage>
        <taxon>Eukaryota</taxon>
        <taxon>Viridiplantae</taxon>
        <taxon>Streptophyta</taxon>
        <taxon>Embryophyta</taxon>
        <taxon>Marchantiophyta</taxon>
        <taxon>Marchantiopsida</taxon>
        <taxon>Marchantiidae</taxon>
        <taxon>Marchantiales</taxon>
        <taxon>Ricciaceae</taxon>
        <taxon>Riccia</taxon>
    </lineage>
</organism>
<comment type="caution">
    <text evidence="1">The sequence shown here is derived from an EMBL/GenBank/DDBJ whole genome shotgun (WGS) entry which is preliminary data.</text>
</comment>
<dbReference type="Proteomes" id="UP001605036">
    <property type="component" value="Unassembled WGS sequence"/>
</dbReference>
<keyword evidence="2" id="KW-1185">Reference proteome</keyword>
<evidence type="ECO:0000313" key="1">
    <source>
        <dbReference type="EMBL" id="KAL2623234.1"/>
    </source>
</evidence>
<proteinExistence type="predicted"/>
<sequence>MMHSSILYSRIGRKKFDGCMRGWMSSHEPGDVVQLQLLFPESGKEKALRLSSSVGRWVKEDLECQACFVQFGGGLSLLRWMNTFDPVLALGFVLSSKSSVWRS</sequence>